<comment type="caution">
    <text evidence="3">The sequence shown here is derived from an EMBL/GenBank/DDBJ whole genome shotgun (WGS) entry which is preliminary data.</text>
</comment>
<dbReference type="SUPFAM" id="SSF54695">
    <property type="entry name" value="POZ domain"/>
    <property type="match status" value="1"/>
</dbReference>
<feature type="domain" description="BTB" evidence="2">
    <location>
        <begin position="38"/>
        <end position="115"/>
    </location>
</feature>
<dbReference type="EMBL" id="CACVBS010000052">
    <property type="protein sequence ID" value="CAA7266032.1"/>
    <property type="molecule type" value="Genomic_DNA"/>
</dbReference>
<organism evidence="3 4">
    <name type="scientific">Cyclocybe aegerita</name>
    <name type="common">Black poplar mushroom</name>
    <name type="synonym">Agrocybe aegerita</name>
    <dbReference type="NCBI Taxonomy" id="1973307"/>
    <lineage>
        <taxon>Eukaryota</taxon>
        <taxon>Fungi</taxon>
        <taxon>Dikarya</taxon>
        <taxon>Basidiomycota</taxon>
        <taxon>Agaricomycotina</taxon>
        <taxon>Agaricomycetes</taxon>
        <taxon>Agaricomycetidae</taxon>
        <taxon>Agaricales</taxon>
        <taxon>Agaricineae</taxon>
        <taxon>Bolbitiaceae</taxon>
        <taxon>Cyclocybe</taxon>
    </lineage>
</organism>
<keyword evidence="4" id="KW-1185">Reference proteome</keyword>
<dbReference type="Pfam" id="PF00651">
    <property type="entry name" value="BTB"/>
    <property type="match status" value="1"/>
</dbReference>
<evidence type="ECO:0000313" key="4">
    <source>
        <dbReference type="Proteomes" id="UP000467700"/>
    </source>
</evidence>
<dbReference type="OrthoDB" id="3217871at2759"/>
<sequence length="347" mass="39286">MPNHESTTLKRKRTLSQGDESSQNNPPAPIARSDIWMDDGSIVLQAEFTQFRVHRTMLTRHSNIFKDMFSVSQPSSDLTVEGCPVVHLSDSAQDMKYVLSALYDQTYISRVAIPFPAVAAMLRLGNKYEFIQLREDALFRLRSEFPSTLKEWQVLPSDYTHMVTQGGILYDIINLALEEGLFSILPAAYYLCIQDIVSPANTLLKLSSPLRAGQNEIFSGQKRNDGTLATLPPSVQKACILGREEILVQQAQATLGWLDVDSEVSDNCNQQHSCATTCTQLVSILWKPVPEPCRSLEKWSQLDPRGLCSACREEAKRIHEAGRQHMWEKMPQIFGFLPWDELRKLDR</sequence>
<dbReference type="PROSITE" id="PS50097">
    <property type="entry name" value="BTB"/>
    <property type="match status" value="1"/>
</dbReference>
<evidence type="ECO:0000256" key="1">
    <source>
        <dbReference type="SAM" id="MobiDB-lite"/>
    </source>
</evidence>
<dbReference type="SMART" id="SM00225">
    <property type="entry name" value="BTB"/>
    <property type="match status" value="1"/>
</dbReference>
<dbReference type="Proteomes" id="UP000467700">
    <property type="component" value="Unassembled WGS sequence"/>
</dbReference>
<proteinExistence type="predicted"/>
<reference evidence="3 4" key="1">
    <citation type="submission" date="2020-01" db="EMBL/GenBank/DDBJ databases">
        <authorList>
            <person name="Gupta K D."/>
        </authorList>
    </citation>
    <scope>NUCLEOTIDE SEQUENCE [LARGE SCALE GENOMIC DNA]</scope>
</reference>
<dbReference type="Gene3D" id="3.30.710.10">
    <property type="entry name" value="Potassium Channel Kv1.1, Chain A"/>
    <property type="match status" value="1"/>
</dbReference>
<accession>A0A8S0X3J9</accession>
<feature type="compositionally biased region" description="Polar residues" evidence="1">
    <location>
        <begin position="15"/>
        <end position="25"/>
    </location>
</feature>
<dbReference type="InterPro" id="IPR000210">
    <property type="entry name" value="BTB/POZ_dom"/>
</dbReference>
<dbReference type="CDD" id="cd18186">
    <property type="entry name" value="BTB_POZ_ZBTB_KLHL-like"/>
    <property type="match status" value="1"/>
</dbReference>
<evidence type="ECO:0000259" key="2">
    <source>
        <dbReference type="PROSITE" id="PS50097"/>
    </source>
</evidence>
<gene>
    <name evidence="3" type="ORF">AAE3_LOCUS8229</name>
</gene>
<evidence type="ECO:0000313" key="3">
    <source>
        <dbReference type="EMBL" id="CAA7266032.1"/>
    </source>
</evidence>
<dbReference type="InterPro" id="IPR011333">
    <property type="entry name" value="SKP1/BTB/POZ_sf"/>
</dbReference>
<dbReference type="AlphaFoldDB" id="A0A8S0X3J9"/>
<feature type="region of interest" description="Disordered" evidence="1">
    <location>
        <begin position="1"/>
        <end position="31"/>
    </location>
</feature>
<protein>
    <recommendedName>
        <fullName evidence="2">BTB domain-containing protein</fullName>
    </recommendedName>
</protein>
<name>A0A8S0X3J9_CYCAE</name>